<evidence type="ECO:0000256" key="6">
    <source>
        <dbReference type="ARBA" id="ARBA00047400"/>
    </source>
</evidence>
<comment type="similarity">
    <text evidence="2">Belongs to the short-chain dehydrogenases/reductases (SDR) family.</text>
</comment>
<keyword evidence="3" id="KW-0134">Cell wall</keyword>
<evidence type="ECO:0000256" key="3">
    <source>
        <dbReference type="ARBA" id="ARBA00022512"/>
    </source>
</evidence>
<dbReference type="EMBL" id="VMQU01000053">
    <property type="protein sequence ID" value="TVS88453.1"/>
    <property type="molecule type" value="Genomic_DNA"/>
</dbReference>
<dbReference type="GO" id="GO:0032787">
    <property type="term" value="P:monocarboxylic acid metabolic process"/>
    <property type="evidence" value="ECO:0007669"/>
    <property type="project" value="UniProtKB-ARBA"/>
</dbReference>
<evidence type="ECO:0000256" key="1">
    <source>
        <dbReference type="ARBA" id="ARBA00004191"/>
    </source>
</evidence>
<dbReference type="OrthoDB" id="9793325at2"/>
<dbReference type="PANTHER" id="PTHR42879">
    <property type="entry name" value="3-OXOACYL-(ACYL-CARRIER-PROTEIN) REDUCTASE"/>
    <property type="match status" value="1"/>
</dbReference>
<dbReference type="PANTHER" id="PTHR42879:SF6">
    <property type="entry name" value="NADPH-DEPENDENT REDUCTASE BACG"/>
    <property type="match status" value="1"/>
</dbReference>
<accession>A0A557XR94</accession>
<gene>
    <name evidence="7" type="ORF">FPZ47_13990</name>
</gene>
<sequence>MRIELSGRRSLVSGSTAGIGYAIARGLAGAGARVVINGRTGRRVDEAVARLRDEVPGADIAGVAADVGTRAGIAELLEQEPDVDVLVANAGIFEPKPFAEITDDDWQRFFDVNVMGAVRLARHYVPRMAARGWGRAVFISSESALHIPAEMVHYGVTKTALLAVARGLAESYPASGVTVNSVLPGPTRSEGVATFLKELAGRSGQTSEDAEREFLATERPTSLLGRFATTDEVANLVVYVCSPQAAATTGAALRVDGGVVRAIP</sequence>
<evidence type="ECO:0000313" key="7">
    <source>
        <dbReference type="EMBL" id="TVS88453.1"/>
    </source>
</evidence>
<evidence type="ECO:0000313" key="8">
    <source>
        <dbReference type="Proteomes" id="UP000320513"/>
    </source>
</evidence>
<dbReference type="Pfam" id="PF13561">
    <property type="entry name" value="adh_short_C2"/>
    <property type="match status" value="1"/>
</dbReference>
<evidence type="ECO:0000256" key="5">
    <source>
        <dbReference type="ARBA" id="ARBA00040781"/>
    </source>
</evidence>
<keyword evidence="8" id="KW-1185">Reference proteome</keyword>
<dbReference type="FunFam" id="3.40.50.720:FF:000084">
    <property type="entry name" value="Short-chain dehydrogenase reductase"/>
    <property type="match status" value="1"/>
</dbReference>
<keyword evidence="3" id="KW-0964">Secreted</keyword>
<dbReference type="PRINTS" id="PR00081">
    <property type="entry name" value="GDHRDH"/>
</dbReference>
<dbReference type="InterPro" id="IPR002347">
    <property type="entry name" value="SDR_fam"/>
</dbReference>
<dbReference type="InterPro" id="IPR020904">
    <property type="entry name" value="Sc_DH/Rdtase_CS"/>
</dbReference>
<dbReference type="PROSITE" id="PS00061">
    <property type="entry name" value="ADH_SHORT"/>
    <property type="match status" value="1"/>
</dbReference>
<protein>
    <recommendedName>
        <fullName evidence="5">3-oxoacyl-[acyl-carrier-protein] reductase MabA</fullName>
    </recommendedName>
</protein>
<dbReference type="InterPro" id="IPR050259">
    <property type="entry name" value="SDR"/>
</dbReference>
<dbReference type="GO" id="GO:0004316">
    <property type="term" value="F:3-oxoacyl-[acyl-carrier-protein] reductase (NADPH) activity"/>
    <property type="evidence" value="ECO:0007669"/>
    <property type="project" value="UniProtKB-EC"/>
</dbReference>
<organism evidence="7 8">
    <name type="scientific">Mycobacterium helveticum</name>
    <dbReference type="NCBI Taxonomy" id="2592811"/>
    <lineage>
        <taxon>Bacteria</taxon>
        <taxon>Bacillati</taxon>
        <taxon>Actinomycetota</taxon>
        <taxon>Actinomycetes</taxon>
        <taxon>Mycobacteriales</taxon>
        <taxon>Mycobacteriaceae</taxon>
        <taxon>Mycobacterium</taxon>
    </lineage>
</organism>
<name>A0A557XR94_9MYCO</name>
<comment type="catalytic activity">
    <reaction evidence="6">
        <text>a (3R)-hydroxyacyl-[ACP] + NADP(+) = a 3-oxoacyl-[ACP] + NADPH + H(+)</text>
        <dbReference type="Rhea" id="RHEA:17397"/>
        <dbReference type="Rhea" id="RHEA-COMP:9916"/>
        <dbReference type="Rhea" id="RHEA-COMP:9945"/>
        <dbReference type="ChEBI" id="CHEBI:15378"/>
        <dbReference type="ChEBI" id="CHEBI:57783"/>
        <dbReference type="ChEBI" id="CHEBI:58349"/>
        <dbReference type="ChEBI" id="CHEBI:78776"/>
        <dbReference type="ChEBI" id="CHEBI:78827"/>
        <dbReference type="EC" id="1.1.1.100"/>
    </reaction>
    <physiologicalReaction direction="right-to-left" evidence="6">
        <dbReference type="Rhea" id="RHEA:17399"/>
    </physiologicalReaction>
</comment>
<evidence type="ECO:0000256" key="2">
    <source>
        <dbReference type="ARBA" id="ARBA00006484"/>
    </source>
</evidence>
<comment type="caution">
    <text evidence="7">The sequence shown here is derived from an EMBL/GenBank/DDBJ whole genome shotgun (WGS) entry which is preliminary data.</text>
</comment>
<comment type="subcellular location">
    <subcellularLocation>
        <location evidence="1">Secreted</location>
        <location evidence="1">Cell wall</location>
    </subcellularLocation>
</comment>
<proteinExistence type="inferred from homology"/>
<dbReference type="InterPro" id="IPR036291">
    <property type="entry name" value="NAD(P)-bd_dom_sf"/>
</dbReference>
<dbReference type="Gene3D" id="3.40.50.720">
    <property type="entry name" value="NAD(P)-binding Rossmann-like Domain"/>
    <property type="match status" value="1"/>
</dbReference>
<dbReference type="SUPFAM" id="SSF51735">
    <property type="entry name" value="NAD(P)-binding Rossmann-fold domains"/>
    <property type="match status" value="1"/>
</dbReference>
<dbReference type="RefSeq" id="WP_144952140.1">
    <property type="nucleotide sequence ID" value="NZ_VMQU01000053.1"/>
</dbReference>
<dbReference type="Proteomes" id="UP000320513">
    <property type="component" value="Unassembled WGS sequence"/>
</dbReference>
<dbReference type="AlphaFoldDB" id="A0A557XR94"/>
<evidence type="ECO:0000256" key="4">
    <source>
        <dbReference type="ARBA" id="ARBA00023002"/>
    </source>
</evidence>
<keyword evidence="4" id="KW-0560">Oxidoreductase</keyword>
<reference evidence="7 8" key="1">
    <citation type="submission" date="2019-07" db="EMBL/GenBank/DDBJ databases">
        <title>New Mycobacterium species.</title>
        <authorList>
            <person name="Tortoli E."/>
            <person name="Ghielmetti G."/>
            <person name="Friedel U."/>
            <person name="Trovato A."/>
        </authorList>
    </citation>
    <scope>NUCLEOTIDE SEQUENCE [LARGE SCALE GENOMIC DNA]</scope>
    <source>
        <strain evidence="7 8">16-83</strain>
    </source>
</reference>